<dbReference type="KEGG" id="mpk:VL20_1044"/>
<protein>
    <submittedName>
        <fullName evidence="1">Uncharacterized protein</fullName>
    </submittedName>
</protein>
<evidence type="ECO:0000313" key="1">
    <source>
        <dbReference type="EMBL" id="AKV66231.1"/>
    </source>
</evidence>
<dbReference type="EMBL" id="CP011339">
    <property type="protein sequence ID" value="AKV66231.1"/>
    <property type="molecule type" value="Genomic_DNA"/>
</dbReference>
<dbReference type="PATRIC" id="fig|1638788.3.peg.1047"/>
<gene>
    <name evidence="1" type="ORF">VL20_1044</name>
</gene>
<organism evidence="1 2">
    <name type="scientific">Microcystis panniformis FACHB-1757</name>
    <dbReference type="NCBI Taxonomy" id="1638788"/>
    <lineage>
        <taxon>Bacteria</taxon>
        <taxon>Bacillati</taxon>
        <taxon>Cyanobacteriota</taxon>
        <taxon>Cyanophyceae</taxon>
        <taxon>Oscillatoriophycideae</taxon>
        <taxon>Chroococcales</taxon>
        <taxon>Microcystaceae</taxon>
        <taxon>Microcystis</taxon>
    </lineage>
</organism>
<evidence type="ECO:0000313" key="2">
    <source>
        <dbReference type="Proteomes" id="UP000068167"/>
    </source>
</evidence>
<keyword evidence="2" id="KW-1185">Reference proteome</keyword>
<dbReference type="AlphaFoldDB" id="A0A0K1RX08"/>
<sequence length="38" mass="4026">MVSCVIRAGLAKKSLLFLSLWATIANISRSAGKMGLFA</sequence>
<dbReference type="Proteomes" id="UP000068167">
    <property type="component" value="Chromosome"/>
</dbReference>
<proteinExistence type="predicted"/>
<reference evidence="1 2" key="1">
    <citation type="journal article" date="2016" name="Stand. Genomic Sci.">
        <title>Complete genome sequence and genomic characterization of Microcystis panniformis FACHB 1757 by third-generation sequencing.</title>
        <authorList>
            <person name="Zhang J.Y."/>
            <person name="Guan R."/>
            <person name="Zhang H.J."/>
            <person name="Li H."/>
            <person name="Xiao P."/>
            <person name="Yu G.L."/>
            <person name="Du L."/>
            <person name="Cao D.M."/>
            <person name="Zhu B.C."/>
            <person name="Li R.H."/>
            <person name="Lu Z.H."/>
        </authorList>
    </citation>
    <scope>NUCLEOTIDE SEQUENCE [LARGE SCALE GENOMIC DNA]</scope>
    <source>
        <strain evidence="1 2">FACHB-1757</strain>
    </source>
</reference>
<accession>A0A0K1RX08</accession>
<name>A0A0K1RX08_9CHRO</name>